<sequence>MQIQDIRRQRLSQLIRERYDNSQAKMVEDTGENQGEISGLLRTKSFGEKKARKLETKAGLPVGWMDSPDMPYHMASTSDAGVRPALVSIPTKTAAKANVSLVWADEDELKLLTAYRLATELGKSSIMTTAEVAEKNPSLLGGYQS</sequence>
<gene>
    <name evidence="1" type="ORF">GM658_12460</name>
</gene>
<dbReference type="EMBL" id="WNKX01000008">
    <property type="protein sequence ID" value="MTW11409.1"/>
    <property type="molecule type" value="Genomic_DNA"/>
</dbReference>
<comment type="caution">
    <text evidence="1">The sequence shown here is derived from an EMBL/GenBank/DDBJ whole genome shotgun (WGS) entry which is preliminary data.</text>
</comment>
<name>A0A6L6QGR3_9BURK</name>
<organism evidence="1 2">
    <name type="scientific">Massilia eburnea</name>
    <dbReference type="NCBI Taxonomy" id="1776165"/>
    <lineage>
        <taxon>Bacteria</taxon>
        <taxon>Pseudomonadati</taxon>
        <taxon>Pseudomonadota</taxon>
        <taxon>Betaproteobacteria</taxon>
        <taxon>Burkholderiales</taxon>
        <taxon>Oxalobacteraceae</taxon>
        <taxon>Telluria group</taxon>
        <taxon>Massilia</taxon>
    </lineage>
</organism>
<evidence type="ECO:0000313" key="2">
    <source>
        <dbReference type="Proteomes" id="UP000472320"/>
    </source>
</evidence>
<dbReference type="OrthoDB" id="9788236at2"/>
<dbReference type="RefSeq" id="WP_155454368.1">
    <property type="nucleotide sequence ID" value="NZ_WNKX01000008.1"/>
</dbReference>
<proteinExistence type="predicted"/>
<accession>A0A6L6QGR3</accession>
<reference evidence="1 2" key="1">
    <citation type="submission" date="2019-11" db="EMBL/GenBank/DDBJ databases">
        <title>Type strains purchased from KCTC, JCM and DSMZ.</title>
        <authorList>
            <person name="Lu H."/>
        </authorList>
    </citation>
    <scope>NUCLEOTIDE SEQUENCE [LARGE SCALE GENOMIC DNA]</scope>
    <source>
        <strain evidence="1 2">JCM 31587</strain>
    </source>
</reference>
<evidence type="ECO:0000313" key="1">
    <source>
        <dbReference type="EMBL" id="MTW11409.1"/>
    </source>
</evidence>
<dbReference type="AlphaFoldDB" id="A0A6L6QGR3"/>
<dbReference type="Proteomes" id="UP000472320">
    <property type="component" value="Unassembled WGS sequence"/>
</dbReference>
<protein>
    <submittedName>
        <fullName evidence="1">Uncharacterized protein</fullName>
    </submittedName>
</protein>
<keyword evidence="2" id="KW-1185">Reference proteome</keyword>